<dbReference type="EMBL" id="BSTI01000034">
    <property type="protein sequence ID" value="GLY71307.1"/>
    <property type="molecule type" value="Genomic_DNA"/>
</dbReference>
<proteinExistence type="inferred from homology"/>
<feature type="domain" description="Leucine-binding protein" evidence="4">
    <location>
        <begin position="47"/>
        <end position="356"/>
    </location>
</feature>
<evidence type="ECO:0000256" key="3">
    <source>
        <dbReference type="SAM" id="SignalP"/>
    </source>
</evidence>
<dbReference type="PROSITE" id="PS51257">
    <property type="entry name" value="PROKAR_LIPOPROTEIN"/>
    <property type="match status" value="1"/>
</dbReference>
<dbReference type="PANTHER" id="PTHR30483:SF6">
    <property type="entry name" value="PERIPLASMIC BINDING PROTEIN OF ABC TRANSPORTER FOR NATURAL AMINO ACIDS"/>
    <property type="match status" value="1"/>
</dbReference>
<feature type="chain" id="PRO_5040748946" evidence="3">
    <location>
        <begin position="21"/>
        <end position="402"/>
    </location>
</feature>
<dbReference type="InterPro" id="IPR028082">
    <property type="entry name" value="Peripla_BP_I"/>
</dbReference>
<dbReference type="Gene3D" id="3.40.50.2300">
    <property type="match status" value="2"/>
</dbReference>
<dbReference type="Pfam" id="PF13458">
    <property type="entry name" value="Peripla_BP_6"/>
    <property type="match status" value="1"/>
</dbReference>
<dbReference type="Proteomes" id="UP001165136">
    <property type="component" value="Unassembled WGS sequence"/>
</dbReference>
<evidence type="ECO:0000259" key="4">
    <source>
        <dbReference type="Pfam" id="PF13458"/>
    </source>
</evidence>
<feature type="signal peptide" evidence="3">
    <location>
        <begin position="1"/>
        <end position="20"/>
    </location>
</feature>
<dbReference type="AlphaFoldDB" id="A0A9W6RC31"/>
<reference evidence="5" key="1">
    <citation type="submission" date="2023-03" db="EMBL/GenBank/DDBJ databases">
        <title>Amycolatopsis taiwanensis NBRC 103393.</title>
        <authorList>
            <person name="Ichikawa N."/>
            <person name="Sato H."/>
            <person name="Tonouchi N."/>
        </authorList>
    </citation>
    <scope>NUCLEOTIDE SEQUENCE</scope>
    <source>
        <strain evidence="5">NBRC 103393</strain>
    </source>
</reference>
<organism evidence="5 6">
    <name type="scientific">Amycolatopsis taiwanensis</name>
    <dbReference type="NCBI Taxonomy" id="342230"/>
    <lineage>
        <taxon>Bacteria</taxon>
        <taxon>Bacillati</taxon>
        <taxon>Actinomycetota</taxon>
        <taxon>Actinomycetes</taxon>
        <taxon>Pseudonocardiales</taxon>
        <taxon>Pseudonocardiaceae</taxon>
        <taxon>Amycolatopsis</taxon>
    </lineage>
</organism>
<dbReference type="SUPFAM" id="SSF53822">
    <property type="entry name" value="Periplasmic binding protein-like I"/>
    <property type="match status" value="1"/>
</dbReference>
<gene>
    <name evidence="5" type="ORF">Atai01_79260</name>
</gene>
<evidence type="ECO:0000256" key="1">
    <source>
        <dbReference type="ARBA" id="ARBA00010062"/>
    </source>
</evidence>
<evidence type="ECO:0000256" key="2">
    <source>
        <dbReference type="ARBA" id="ARBA00022729"/>
    </source>
</evidence>
<dbReference type="RefSeq" id="WP_285491025.1">
    <property type="nucleotide sequence ID" value="NZ_BSTI01000034.1"/>
</dbReference>
<sequence length="402" mass="41318">MRGRVLMAVAAALGVAMVLAGCGKASGGSGGKDEPYRVLVTGGVSSAGVLGANAKTSINAAQAGADVVNRMGGVAGRKVEVTVVDDGGDATTAVTKLREAIAKQKPDLFLNSGPSQITAATLPILKQNKILSFNISPVEGSSEPSKYPLNFDLGTSSTDIASGIASFAKDQGYHTVGVVRSSTSYGKEFDNAVKTVFPEYGLSIVDDEQYDSAALDMTPQLETIQSHHPDALVIDAYGPAVGYLLKGVDKLGWNVPIISDDAVSATGLVSTPEPAGLLGTPLVRNLHLEMQASAVYDAGDSRVKQLVEAMTAIAPIPSTLINAQNYDALPLIAAAAKKVGSADDAGALAKALEDPAVQKDAATAIWTAHNYTAESHASNVGAAGFRFIKPSAVKDGQFHPEG</sequence>
<name>A0A9W6RC31_9PSEU</name>
<evidence type="ECO:0000313" key="6">
    <source>
        <dbReference type="Proteomes" id="UP001165136"/>
    </source>
</evidence>
<keyword evidence="2 3" id="KW-0732">Signal</keyword>
<dbReference type="InterPro" id="IPR028081">
    <property type="entry name" value="Leu-bd"/>
</dbReference>
<dbReference type="PANTHER" id="PTHR30483">
    <property type="entry name" value="LEUCINE-SPECIFIC-BINDING PROTEIN"/>
    <property type="match status" value="1"/>
</dbReference>
<protein>
    <submittedName>
        <fullName evidence="5">Branched-chain amino acid ABC transporter substrate-binding protein</fullName>
    </submittedName>
</protein>
<keyword evidence="6" id="KW-1185">Reference proteome</keyword>
<evidence type="ECO:0000313" key="5">
    <source>
        <dbReference type="EMBL" id="GLY71307.1"/>
    </source>
</evidence>
<comment type="similarity">
    <text evidence="1">Belongs to the leucine-binding protein family.</text>
</comment>
<dbReference type="InterPro" id="IPR051010">
    <property type="entry name" value="BCAA_transport"/>
</dbReference>
<comment type="caution">
    <text evidence="5">The sequence shown here is derived from an EMBL/GenBank/DDBJ whole genome shotgun (WGS) entry which is preliminary data.</text>
</comment>
<accession>A0A9W6RC31</accession>